<gene>
    <name evidence="2" type="ORF">NW766_011751</name>
</gene>
<keyword evidence="3" id="KW-1185">Reference proteome</keyword>
<dbReference type="Proteomes" id="UP001152130">
    <property type="component" value="Unassembled WGS sequence"/>
</dbReference>
<dbReference type="InterPro" id="IPR018562">
    <property type="entry name" value="ARS-binding_2"/>
</dbReference>
<evidence type="ECO:0000313" key="2">
    <source>
        <dbReference type="EMBL" id="KAJ4004445.1"/>
    </source>
</evidence>
<dbReference type="PANTHER" id="PTHR42048:SF1">
    <property type="entry name" value="ARS-BINDING PROTEIN 2"/>
    <property type="match status" value="1"/>
</dbReference>
<feature type="region of interest" description="Disordered" evidence="1">
    <location>
        <begin position="1"/>
        <end position="52"/>
    </location>
</feature>
<evidence type="ECO:0008006" key="4">
    <source>
        <dbReference type="Google" id="ProtNLM"/>
    </source>
</evidence>
<feature type="compositionally biased region" description="Low complexity" evidence="1">
    <location>
        <begin position="359"/>
        <end position="371"/>
    </location>
</feature>
<sequence>MSSPAIVNSRPSPAQPPPQAGVSVSGAGSGSAAPPPPPPSSDQSFAVARPGLPDRRVSGQSIENAYVDFILFCNPSVPLSTPTDTLREAFCNPPRSGGKAFNTFAIYELVRKFYNNEIRTWTELTTKLGVRPPDKEESNQKVAQYGVRLKKWMNSMHVKAFFEYLMDIPNDYWTKIPTDSNPTSQPIRDGVALEDDMALRALFPHIRPKRGRKRPVDDDTATSLSPAPSQAQAQAQTQAQTQRSHLAPSSAVDGVSGPMSADPSRLTGAPWTPSDVQQTPLFRWPQSAITPTSRNSFWDDALEPQSAVTPSKPKLAAQRRGPKNVSSAWRPGVANGGVKPRGRPPMHRTPVDISLPPFTAGLTSAATTTTTDQAESEPVAPIYTPPVSTAPKTDGGPSDDSISIPSITSQPHPPPVLPRPTRPSISLTVPERPSGSVRLATPPPVVVINGEPSEPQALPHPAHSGIPPSQFSLVAQEATAASQRQTQNEGTMSYPKDVPRFYFERIEDRTNVDEVLAYMIRSCLAANFLDAEDNPGSPCTMNEALAITNCTLEDMYNNAESPQTFLINLAAVAGGGYLVTEPSRIKRLGVADGIMRYGCAWTYGFGPFRGTYHMELSVPAELIEERDACPDSTPGESDAKLSANEWKTKYENLLMTMNKKDKKFTDLSTKVTDLLKLPPRR</sequence>
<organism evidence="2 3">
    <name type="scientific">Fusarium irregulare</name>
    <dbReference type="NCBI Taxonomy" id="2494466"/>
    <lineage>
        <taxon>Eukaryota</taxon>
        <taxon>Fungi</taxon>
        <taxon>Dikarya</taxon>
        <taxon>Ascomycota</taxon>
        <taxon>Pezizomycotina</taxon>
        <taxon>Sordariomycetes</taxon>
        <taxon>Hypocreomycetidae</taxon>
        <taxon>Hypocreales</taxon>
        <taxon>Nectriaceae</taxon>
        <taxon>Fusarium</taxon>
        <taxon>Fusarium incarnatum-equiseti species complex</taxon>
    </lineage>
</organism>
<accession>A0A9W8PF44</accession>
<dbReference type="PANTHER" id="PTHR42048">
    <property type="entry name" value="ARS-BINDING PROTEIN 2"/>
    <property type="match status" value="1"/>
</dbReference>
<feature type="compositionally biased region" description="Low complexity" evidence="1">
    <location>
        <begin position="20"/>
        <end position="32"/>
    </location>
</feature>
<feature type="compositionally biased region" description="Low complexity" evidence="1">
    <location>
        <begin position="221"/>
        <end position="242"/>
    </location>
</feature>
<feature type="compositionally biased region" description="Pro residues" evidence="1">
    <location>
        <begin position="411"/>
        <end position="421"/>
    </location>
</feature>
<dbReference type="Pfam" id="PF09441">
    <property type="entry name" value="Abp2"/>
    <property type="match status" value="1"/>
</dbReference>
<feature type="compositionally biased region" description="Polar residues" evidence="1">
    <location>
        <begin position="1"/>
        <end position="10"/>
    </location>
</feature>
<feature type="compositionally biased region" description="Low complexity" evidence="1">
    <location>
        <begin position="398"/>
        <end position="410"/>
    </location>
</feature>
<evidence type="ECO:0000313" key="3">
    <source>
        <dbReference type="Proteomes" id="UP001152130"/>
    </source>
</evidence>
<feature type="region of interest" description="Disordered" evidence="1">
    <location>
        <begin position="305"/>
        <end position="441"/>
    </location>
</feature>
<dbReference type="OrthoDB" id="2104370at2759"/>
<evidence type="ECO:0000256" key="1">
    <source>
        <dbReference type="SAM" id="MobiDB-lite"/>
    </source>
</evidence>
<dbReference type="EMBL" id="JAPDHF010000024">
    <property type="protein sequence ID" value="KAJ4004445.1"/>
    <property type="molecule type" value="Genomic_DNA"/>
</dbReference>
<proteinExistence type="predicted"/>
<reference evidence="2" key="1">
    <citation type="submission" date="2022-10" db="EMBL/GenBank/DDBJ databases">
        <title>Fusarium specimens isolated from Avocado Roots.</title>
        <authorList>
            <person name="Stajich J."/>
            <person name="Roper C."/>
            <person name="Heimlech-Rivalta G."/>
        </authorList>
    </citation>
    <scope>NUCLEOTIDE SEQUENCE</scope>
    <source>
        <strain evidence="2">CF00143</strain>
    </source>
</reference>
<dbReference type="AlphaFoldDB" id="A0A9W8PF44"/>
<name>A0A9W8PF44_9HYPO</name>
<dbReference type="GO" id="GO:0003688">
    <property type="term" value="F:DNA replication origin binding"/>
    <property type="evidence" value="ECO:0007669"/>
    <property type="project" value="TreeGrafter"/>
</dbReference>
<protein>
    <recommendedName>
        <fullName evidence="4">ARS-binding protein 2</fullName>
    </recommendedName>
</protein>
<feature type="region of interest" description="Disordered" evidence="1">
    <location>
        <begin position="204"/>
        <end position="277"/>
    </location>
</feature>
<comment type="caution">
    <text evidence="2">The sequence shown here is derived from an EMBL/GenBank/DDBJ whole genome shotgun (WGS) entry which is preliminary data.</text>
</comment>